<feature type="transmembrane region" description="Helical" evidence="2">
    <location>
        <begin position="67"/>
        <end position="87"/>
    </location>
</feature>
<comment type="caution">
    <text evidence="4">The sequence shown here is derived from an EMBL/GenBank/DDBJ whole genome shotgun (WGS) entry which is preliminary data.</text>
</comment>
<dbReference type="OrthoDB" id="9792992at2"/>
<dbReference type="GO" id="GO:0016020">
    <property type="term" value="C:membrane"/>
    <property type="evidence" value="ECO:0007669"/>
    <property type="project" value="InterPro"/>
</dbReference>
<evidence type="ECO:0000313" key="4">
    <source>
        <dbReference type="EMBL" id="PWK18384.1"/>
    </source>
</evidence>
<feature type="domain" description="Signal transduction histidine kinase internal region" evidence="3">
    <location>
        <begin position="178"/>
        <end position="255"/>
    </location>
</feature>
<gene>
    <name evidence="4" type="ORF">LV89_04083</name>
</gene>
<name>A0A316DJM2_9BACT</name>
<feature type="coiled-coil region" evidence="1">
    <location>
        <begin position="145"/>
        <end position="181"/>
    </location>
</feature>
<evidence type="ECO:0000259" key="3">
    <source>
        <dbReference type="Pfam" id="PF06580"/>
    </source>
</evidence>
<dbReference type="InterPro" id="IPR050640">
    <property type="entry name" value="Bact_2-comp_sensor_kinase"/>
</dbReference>
<feature type="transmembrane region" description="Helical" evidence="2">
    <location>
        <begin position="9"/>
        <end position="25"/>
    </location>
</feature>
<keyword evidence="1" id="KW-0175">Coiled coil</keyword>
<keyword evidence="2" id="KW-0472">Membrane</keyword>
<feature type="transmembrane region" description="Helical" evidence="2">
    <location>
        <begin position="107"/>
        <end position="130"/>
    </location>
</feature>
<dbReference type="RefSeq" id="WP_109744747.1">
    <property type="nucleotide sequence ID" value="NZ_QGGO01000030.1"/>
</dbReference>
<dbReference type="InterPro" id="IPR010559">
    <property type="entry name" value="Sig_transdc_His_kin_internal"/>
</dbReference>
<dbReference type="PANTHER" id="PTHR34220">
    <property type="entry name" value="SENSOR HISTIDINE KINASE YPDA"/>
    <property type="match status" value="1"/>
</dbReference>
<proteinExistence type="predicted"/>
<dbReference type="Proteomes" id="UP000245489">
    <property type="component" value="Unassembled WGS sequence"/>
</dbReference>
<evidence type="ECO:0000256" key="1">
    <source>
        <dbReference type="SAM" id="Coils"/>
    </source>
</evidence>
<dbReference type="AlphaFoldDB" id="A0A316DJM2"/>
<dbReference type="SUPFAM" id="SSF55874">
    <property type="entry name" value="ATPase domain of HSP90 chaperone/DNA topoisomerase II/histidine kinase"/>
    <property type="match status" value="1"/>
</dbReference>
<feature type="transmembrane region" description="Helical" evidence="2">
    <location>
        <begin position="31"/>
        <end position="58"/>
    </location>
</feature>
<sequence>MQKLIKKHIVFWALYCIYYAVAYSLSHDLAISLLLFANVIFINLSFAIVFYSCLIFIYPKYLAHGKYFLALFVTLITVLIGIMIRIFGFKYLFPLIFSNAENQEINFIQIILTFWNTQIYAFYALGYYFAQRAIKQQKEIATKDIEIANQKTAIAKKELELAEEREKNAILAKEKAQAEMAFLRSQINPHFMFNTLNMIYSKVRAASKEAGDIVIEFADMMRYATSTKLQENEVDLRGELDFVKQYLSLHKQRNQHNAFIDYDEEGYFFSHRVVPMVLITLVENGIKHGLIDDPNFPLKIRASLIDDVFVFIVHNLKNNHSDQIMDKGNTGIGIKNIIKRLDAVYSNGGYSLDSEDGEDDYIVTFTVDFNLIKK</sequence>
<keyword evidence="4" id="KW-0418">Kinase</keyword>
<organism evidence="4 5">
    <name type="scientific">Arcicella aurantiaca</name>
    <dbReference type="NCBI Taxonomy" id="591202"/>
    <lineage>
        <taxon>Bacteria</taxon>
        <taxon>Pseudomonadati</taxon>
        <taxon>Bacteroidota</taxon>
        <taxon>Cytophagia</taxon>
        <taxon>Cytophagales</taxon>
        <taxon>Flectobacillaceae</taxon>
        <taxon>Arcicella</taxon>
    </lineage>
</organism>
<keyword evidence="2" id="KW-0812">Transmembrane</keyword>
<keyword evidence="4" id="KW-0808">Transferase</keyword>
<dbReference type="EMBL" id="QGGO01000030">
    <property type="protein sequence ID" value="PWK18384.1"/>
    <property type="molecule type" value="Genomic_DNA"/>
</dbReference>
<keyword evidence="5" id="KW-1185">Reference proteome</keyword>
<evidence type="ECO:0000313" key="5">
    <source>
        <dbReference type="Proteomes" id="UP000245489"/>
    </source>
</evidence>
<evidence type="ECO:0000256" key="2">
    <source>
        <dbReference type="SAM" id="Phobius"/>
    </source>
</evidence>
<dbReference type="GO" id="GO:0000155">
    <property type="term" value="F:phosphorelay sensor kinase activity"/>
    <property type="evidence" value="ECO:0007669"/>
    <property type="project" value="InterPro"/>
</dbReference>
<reference evidence="4 5" key="1">
    <citation type="submission" date="2018-05" db="EMBL/GenBank/DDBJ databases">
        <title>Genomic Encyclopedia of Archaeal and Bacterial Type Strains, Phase II (KMG-II): from individual species to whole genera.</title>
        <authorList>
            <person name="Goeker M."/>
        </authorList>
    </citation>
    <scope>NUCLEOTIDE SEQUENCE [LARGE SCALE GENOMIC DNA]</scope>
    <source>
        <strain evidence="4 5">DSM 22214</strain>
    </source>
</reference>
<dbReference type="PANTHER" id="PTHR34220:SF7">
    <property type="entry name" value="SENSOR HISTIDINE KINASE YPDA"/>
    <property type="match status" value="1"/>
</dbReference>
<keyword evidence="2" id="KW-1133">Transmembrane helix</keyword>
<protein>
    <submittedName>
        <fullName evidence="4">Histidine kinase</fullName>
    </submittedName>
</protein>
<dbReference type="InterPro" id="IPR036890">
    <property type="entry name" value="HATPase_C_sf"/>
</dbReference>
<dbReference type="Pfam" id="PF06580">
    <property type="entry name" value="His_kinase"/>
    <property type="match status" value="1"/>
</dbReference>
<accession>A0A316DJM2</accession>